<reference evidence="1 2" key="1">
    <citation type="submission" date="2020-08" db="EMBL/GenBank/DDBJ databases">
        <title>Genome sequence of Weissella diestrammenae KACC 16890T.</title>
        <authorList>
            <person name="Hyun D.-W."/>
            <person name="Bae J.-W."/>
        </authorList>
    </citation>
    <scope>NUCLEOTIDE SEQUENCE [LARGE SCALE GENOMIC DNA]</scope>
    <source>
        <strain evidence="1 2">KACC 16890</strain>
    </source>
</reference>
<dbReference type="EMBL" id="CP060724">
    <property type="protein sequence ID" value="QNN75314.1"/>
    <property type="molecule type" value="Genomic_DNA"/>
</dbReference>
<gene>
    <name evidence="1" type="ORF">H9L19_08120</name>
</gene>
<keyword evidence="2" id="KW-1185">Reference proteome</keyword>
<sequence length="143" mass="16636">MSIYDDLLKDKYWIFQKRTAPDYWTNITLKSGDKNGIYGITFNANGQFDFFKGIGFLPDERGWIIKDNKLYIVNDSGEIIKTVDRIENSDRNSYLLINENERFMAYNFFNVSMSNELKIGVNKPEGSNGPNQMFFCKDGDIPR</sequence>
<name>A0A7G9T5D9_9LACO</name>
<dbReference type="Proteomes" id="UP000515800">
    <property type="component" value="Chromosome"/>
</dbReference>
<protein>
    <submittedName>
        <fullName evidence="1">Uncharacterized protein</fullName>
    </submittedName>
</protein>
<dbReference type="KEGG" id="wdi:H9L19_08120"/>
<evidence type="ECO:0000313" key="1">
    <source>
        <dbReference type="EMBL" id="QNN75314.1"/>
    </source>
</evidence>
<organism evidence="1 2">
    <name type="scientific">Weissella diestrammenae</name>
    <dbReference type="NCBI Taxonomy" id="1162633"/>
    <lineage>
        <taxon>Bacteria</taxon>
        <taxon>Bacillati</taxon>
        <taxon>Bacillota</taxon>
        <taxon>Bacilli</taxon>
        <taxon>Lactobacillales</taxon>
        <taxon>Lactobacillaceae</taxon>
        <taxon>Weissella</taxon>
    </lineage>
</organism>
<proteinExistence type="predicted"/>
<dbReference type="RefSeq" id="WP_187529148.1">
    <property type="nucleotide sequence ID" value="NZ_CP060724.1"/>
</dbReference>
<accession>A0A7G9T5D9</accession>
<evidence type="ECO:0000313" key="2">
    <source>
        <dbReference type="Proteomes" id="UP000515800"/>
    </source>
</evidence>
<dbReference type="AlphaFoldDB" id="A0A7G9T5D9"/>